<dbReference type="RefSeq" id="WP_102237880.1">
    <property type="nucleotide sequence ID" value="NZ_PNHK01000001.1"/>
</dbReference>
<name>A0A2N6VQB0_9MICO</name>
<dbReference type="InterPro" id="IPR050765">
    <property type="entry name" value="Riboflavin_Biosynth_HTPR"/>
</dbReference>
<keyword evidence="2" id="KW-0521">NADP</keyword>
<sequence length="239" mass="25899">MEIRELDQLTDDELLDVYGFPSGPWVRMNFISSVDGAATVDGLSGGLGDEHDQRLLRLQRLPAHCVMVGSGTLKAEGYGAMRMSQAGQEWRVRHGLVAHPTLVVVSNRLSVDPEDAMFVEAPVRPVVLTSEAAPAGKRERLAHVAEVVVAGERSVSPVRVVEELKARGLTHVHGEGGPRVFGEFVCAGVVNELCVTVAPWIVAGEAPRIAHSEAEHPTRMALTSVLRQGSEIFLRYVLK</sequence>
<dbReference type="InterPro" id="IPR002734">
    <property type="entry name" value="RibDG_C"/>
</dbReference>
<evidence type="ECO:0000256" key="1">
    <source>
        <dbReference type="ARBA" id="ARBA00005104"/>
    </source>
</evidence>
<evidence type="ECO:0000259" key="4">
    <source>
        <dbReference type="Pfam" id="PF01872"/>
    </source>
</evidence>
<proteinExistence type="predicted"/>
<comment type="caution">
    <text evidence="5">The sequence shown here is derived from an EMBL/GenBank/DDBJ whole genome shotgun (WGS) entry which is preliminary data.</text>
</comment>
<dbReference type="AlphaFoldDB" id="A0A2N6VQB0"/>
<dbReference type="PANTHER" id="PTHR38011">
    <property type="entry name" value="DIHYDROFOLATE REDUCTASE FAMILY PROTEIN (AFU_ORTHOLOGUE AFUA_8G06820)"/>
    <property type="match status" value="1"/>
</dbReference>
<evidence type="ECO:0000256" key="3">
    <source>
        <dbReference type="ARBA" id="ARBA00023002"/>
    </source>
</evidence>
<evidence type="ECO:0000313" key="5">
    <source>
        <dbReference type="EMBL" id="PMD06228.1"/>
    </source>
</evidence>
<dbReference type="SUPFAM" id="SSF53597">
    <property type="entry name" value="Dihydrofolate reductase-like"/>
    <property type="match status" value="1"/>
</dbReference>
<dbReference type="PANTHER" id="PTHR38011:SF7">
    <property type="entry name" value="2,5-DIAMINO-6-RIBOSYLAMINO-4(3H)-PYRIMIDINONE 5'-PHOSPHATE REDUCTASE"/>
    <property type="match status" value="1"/>
</dbReference>
<evidence type="ECO:0000256" key="2">
    <source>
        <dbReference type="ARBA" id="ARBA00022857"/>
    </source>
</evidence>
<accession>A0A2N6VQB0</accession>
<protein>
    <submittedName>
        <fullName evidence="5">Pyrimidine reductase family protein</fullName>
    </submittedName>
</protein>
<comment type="pathway">
    <text evidence="1">Cofactor biosynthesis; riboflavin biosynthesis.</text>
</comment>
<evidence type="ECO:0000313" key="6">
    <source>
        <dbReference type="Proteomes" id="UP000235598"/>
    </source>
</evidence>
<dbReference type="EMBL" id="PNHK01000001">
    <property type="protein sequence ID" value="PMD06228.1"/>
    <property type="molecule type" value="Genomic_DNA"/>
</dbReference>
<keyword evidence="3" id="KW-0560">Oxidoreductase</keyword>
<dbReference type="InterPro" id="IPR024072">
    <property type="entry name" value="DHFR-like_dom_sf"/>
</dbReference>
<gene>
    <name evidence="5" type="ORF">CJ199_02320</name>
</gene>
<feature type="domain" description="Bacterial bifunctional deaminase-reductase C-terminal" evidence="4">
    <location>
        <begin position="24"/>
        <end position="232"/>
    </location>
</feature>
<dbReference type="Pfam" id="PF01872">
    <property type="entry name" value="RibD_C"/>
    <property type="match status" value="1"/>
</dbReference>
<dbReference type="OrthoDB" id="5243299at2"/>
<dbReference type="Proteomes" id="UP000235598">
    <property type="component" value="Unassembled WGS sequence"/>
</dbReference>
<dbReference type="GO" id="GO:0009231">
    <property type="term" value="P:riboflavin biosynthetic process"/>
    <property type="evidence" value="ECO:0007669"/>
    <property type="project" value="InterPro"/>
</dbReference>
<dbReference type="GO" id="GO:0008703">
    <property type="term" value="F:5-amino-6-(5-phosphoribosylamino)uracil reductase activity"/>
    <property type="evidence" value="ECO:0007669"/>
    <property type="project" value="InterPro"/>
</dbReference>
<organism evidence="5 6">
    <name type="scientific">Brevibacterium paucivorans</name>
    <dbReference type="NCBI Taxonomy" id="170994"/>
    <lineage>
        <taxon>Bacteria</taxon>
        <taxon>Bacillati</taxon>
        <taxon>Actinomycetota</taxon>
        <taxon>Actinomycetes</taxon>
        <taxon>Micrococcales</taxon>
        <taxon>Brevibacteriaceae</taxon>
        <taxon>Brevibacterium</taxon>
    </lineage>
</organism>
<reference evidence="5 6" key="1">
    <citation type="submission" date="2017-09" db="EMBL/GenBank/DDBJ databases">
        <title>Bacterial strain isolated from the female urinary microbiota.</title>
        <authorList>
            <person name="Thomas-White K."/>
            <person name="Kumar N."/>
            <person name="Forster S."/>
            <person name="Putonti C."/>
            <person name="Lawley T."/>
            <person name="Wolfe A.J."/>
        </authorList>
    </citation>
    <scope>NUCLEOTIDE SEQUENCE [LARGE SCALE GENOMIC DNA]</scope>
    <source>
        <strain evidence="5 6">UMB1301</strain>
    </source>
</reference>
<dbReference type="Gene3D" id="3.40.430.10">
    <property type="entry name" value="Dihydrofolate Reductase, subunit A"/>
    <property type="match status" value="1"/>
</dbReference>